<evidence type="ECO:0000256" key="11">
    <source>
        <dbReference type="ARBA" id="ARBA00023018"/>
    </source>
</evidence>
<feature type="transmembrane region" description="Helical" evidence="27">
    <location>
        <begin position="360"/>
        <end position="383"/>
    </location>
</feature>
<dbReference type="InterPro" id="IPR050382">
    <property type="entry name" value="MFS_Na/Anion_cotransporter"/>
</dbReference>
<keyword evidence="7" id="KW-1003">Cell membrane</keyword>
<name>A0A1B6JCP3_9HEMI</name>
<dbReference type="GO" id="GO:0016323">
    <property type="term" value="C:basolateral plasma membrane"/>
    <property type="evidence" value="ECO:0007669"/>
    <property type="project" value="UniProtKB-SubCell"/>
</dbReference>
<evidence type="ECO:0000259" key="28">
    <source>
        <dbReference type="PROSITE" id="PS50850"/>
    </source>
</evidence>
<evidence type="ECO:0000256" key="18">
    <source>
        <dbReference type="ARBA" id="ARBA00050625"/>
    </source>
</evidence>
<dbReference type="GO" id="GO:0015293">
    <property type="term" value="F:symporter activity"/>
    <property type="evidence" value="ECO:0007669"/>
    <property type="project" value="UniProtKB-KW"/>
</dbReference>
<keyword evidence="15" id="KW-0968">Cytoplasmic vesicle</keyword>
<evidence type="ECO:0000256" key="13">
    <source>
        <dbReference type="ARBA" id="ARBA00023180"/>
    </source>
</evidence>
<keyword evidence="10 27" id="KW-1133">Transmembrane helix</keyword>
<evidence type="ECO:0000256" key="16">
    <source>
        <dbReference type="ARBA" id="ARBA00050101"/>
    </source>
</evidence>
<feature type="transmembrane region" description="Helical" evidence="27">
    <location>
        <begin position="104"/>
        <end position="122"/>
    </location>
</feature>
<dbReference type="EMBL" id="GECU01010849">
    <property type="protein sequence ID" value="JAS96857.1"/>
    <property type="molecule type" value="Transcribed_RNA"/>
</dbReference>
<evidence type="ECO:0000256" key="15">
    <source>
        <dbReference type="ARBA" id="ARBA00023329"/>
    </source>
</evidence>
<protein>
    <recommendedName>
        <fullName evidence="23">Sialin</fullName>
    </recommendedName>
    <alternativeName>
        <fullName evidence="26">H(+)/nitrate cotransporter</fullName>
    </alternativeName>
    <alternativeName>
        <fullName evidence="24">H(+)/sialic acid cotransporter</fullName>
    </alternativeName>
    <alternativeName>
        <fullName evidence="25">Vesicular excitatory amino acid transporter</fullName>
    </alternativeName>
</protein>
<dbReference type="PANTHER" id="PTHR11662:SF455">
    <property type="entry name" value="GH23975P"/>
    <property type="match status" value="1"/>
</dbReference>
<evidence type="ECO:0000256" key="21">
    <source>
        <dbReference type="ARBA" id="ARBA00051612"/>
    </source>
</evidence>
<comment type="subcellular location">
    <subcellularLocation>
        <location evidence="2">Basolateral cell membrane</location>
        <topology evidence="2">Multi-pass membrane protein</topology>
    </subcellularLocation>
    <subcellularLocation>
        <location evidence="3">Cytoplasmic vesicle</location>
        <location evidence="3">Secretory vesicle membrane</location>
        <topology evidence="3">Multi-pass membrane protein</topology>
    </subcellularLocation>
    <subcellularLocation>
        <location evidence="1">Cytoplasmic vesicle</location>
        <location evidence="1">Secretory vesicle</location>
        <location evidence="1">Synaptic vesicle membrane</location>
    </subcellularLocation>
    <subcellularLocation>
        <location evidence="4">Lysosome membrane</location>
    </subcellularLocation>
</comment>
<dbReference type="SUPFAM" id="SSF103473">
    <property type="entry name" value="MFS general substrate transporter"/>
    <property type="match status" value="1"/>
</dbReference>
<evidence type="ECO:0000256" key="20">
    <source>
        <dbReference type="ARBA" id="ARBA00051447"/>
    </source>
</evidence>
<feature type="transmembrane region" description="Helical" evidence="27">
    <location>
        <begin position="77"/>
        <end position="97"/>
    </location>
</feature>
<accession>A0A1B6JCP3</accession>
<dbReference type="AlphaFoldDB" id="A0A1B6JCP3"/>
<keyword evidence="9" id="KW-0769">Symport</keyword>
<evidence type="ECO:0000256" key="14">
    <source>
        <dbReference type="ARBA" id="ARBA00023228"/>
    </source>
</evidence>
<evidence type="ECO:0000256" key="7">
    <source>
        <dbReference type="ARBA" id="ARBA00022475"/>
    </source>
</evidence>
<dbReference type="PIRSF" id="PIRSF002808">
    <property type="entry name" value="Hexose_phosphate_transp"/>
    <property type="match status" value="1"/>
</dbReference>
<evidence type="ECO:0000256" key="5">
    <source>
        <dbReference type="ARBA" id="ARBA00009598"/>
    </source>
</evidence>
<dbReference type="GO" id="GO:0005765">
    <property type="term" value="C:lysosomal membrane"/>
    <property type="evidence" value="ECO:0007669"/>
    <property type="project" value="UniProtKB-SubCell"/>
</dbReference>
<evidence type="ECO:0000256" key="22">
    <source>
        <dbReference type="ARBA" id="ARBA00056891"/>
    </source>
</evidence>
<evidence type="ECO:0000256" key="1">
    <source>
        <dbReference type="ARBA" id="ARBA00004432"/>
    </source>
</evidence>
<feature type="transmembrane region" description="Helical" evidence="27">
    <location>
        <begin position="196"/>
        <end position="215"/>
    </location>
</feature>
<dbReference type="InterPro" id="IPR011701">
    <property type="entry name" value="MFS"/>
</dbReference>
<comment type="catalytic activity">
    <reaction evidence="20">
        <text>L-glutamate(out) = L-glutamate(in)</text>
        <dbReference type="Rhea" id="RHEA:66336"/>
        <dbReference type="ChEBI" id="CHEBI:29985"/>
    </reaction>
    <physiologicalReaction direction="left-to-right" evidence="20">
        <dbReference type="Rhea" id="RHEA:66337"/>
    </physiologicalReaction>
</comment>
<proteinExistence type="inferred from homology"/>
<dbReference type="CDD" id="cd17318">
    <property type="entry name" value="MFS_SLC17"/>
    <property type="match status" value="1"/>
</dbReference>
<feature type="domain" description="Major facilitator superfamily (MFS) profile" evidence="28">
    <location>
        <begin position="29"/>
        <end position="453"/>
    </location>
</feature>
<comment type="catalytic activity">
    <reaction evidence="16">
        <text>2 nitrate(out) + H(+)(out) = 2 nitrate(in) + H(+)(in)</text>
        <dbReference type="Rhea" id="RHEA:71539"/>
        <dbReference type="ChEBI" id="CHEBI:15378"/>
        <dbReference type="ChEBI" id="CHEBI:17632"/>
    </reaction>
    <physiologicalReaction direction="left-to-right" evidence="16">
        <dbReference type="Rhea" id="RHEA:71540"/>
    </physiologicalReaction>
</comment>
<feature type="transmembrane region" description="Helical" evidence="27">
    <location>
        <begin position="261"/>
        <end position="284"/>
    </location>
</feature>
<dbReference type="FunFam" id="1.20.1250.20:FF:000003">
    <property type="entry name" value="Solute carrier family 17 member 3"/>
    <property type="match status" value="1"/>
</dbReference>
<comment type="catalytic activity">
    <reaction evidence="17">
        <text>L-aspartate(out) = L-aspartate(in)</text>
        <dbReference type="Rhea" id="RHEA:66332"/>
        <dbReference type="ChEBI" id="CHEBI:29991"/>
    </reaction>
    <physiologicalReaction direction="left-to-right" evidence="17">
        <dbReference type="Rhea" id="RHEA:66333"/>
    </physiologicalReaction>
</comment>
<dbReference type="GO" id="GO:0030672">
    <property type="term" value="C:synaptic vesicle membrane"/>
    <property type="evidence" value="ECO:0007669"/>
    <property type="project" value="UniProtKB-SubCell"/>
</dbReference>
<keyword evidence="14" id="KW-0458">Lysosome</keyword>
<dbReference type="FunFam" id="1.20.1250.20:FF:000067">
    <property type="entry name" value="sialin isoform X2"/>
    <property type="match status" value="1"/>
</dbReference>
<comment type="catalytic activity">
    <reaction evidence="21">
        <text>D-glucuronate(out) + H(+)(out) = D-glucuronate(in) + H(+)(in)</text>
        <dbReference type="Rhea" id="RHEA:72591"/>
        <dbReference type="ChEBI" id="CHEBI:15378"/>
        <dbReference type="ChEBI" id="CHEBI:58720"/>
    </reaction>
    <physiologicalReaction direction="left-to-right" evidence="21">
        <dbReference type="Rhea" id="RHEA:72592"/>
    </physiologicalReaction>
</comment>
<comment type="catalytic activity">
    <reaction evidence="18">
        <text>N-acetylneuraminate(in) + H(+)(in) = N-acetylneuraminate(out) + H(+)(out)</text>
        <dbReference type="Rhea" id="RHEA:28987"/>
        <dbReference type="ChEBI" id="CHEBI:15378"/>
        <dbReference type="ChEBI" id="CHEBI:35418"/>
    </reaction>
    <physiologicalReaction direction="right-to-left" evidence="18">
        <dbReference type="Rhea" id="RHEA:28989"/>
    </physiologicalReaction>
</comment>
<dbReference type="Gene3D" id="1.20.1250.20">
    <property type="entry name" value="MFS general substrate transporter like domains"/>
    <property type="match status" value="2"/>
</dbReference>
<dbReference type="PROSITE" id="PS50850">
    <property type="entry name" value="MFS"/>
    <property type="match status" value="1"/>
</dbReference>
<evidence type="ECO:0000256" key="8">
    <source>
        <dbReference type="ARBA" id="ARBA00022692"/>
    </source>
</evidence>
<comment type="function">
    <text evidence="22">Receptor for CM101, a polysaccharide produced by group B Streptococcus with antipathoangiogenic properties.</text>
</comment>
<evidence type="ECO:0000313" key="29">
    <source>
        <dbReference type="EMBL" id="JAS96857.1"/>
    </source>
</evidence>
<evidence type="ECO:0000256" key="3">
    <source>
        <dbReference type="ARBA" id="ARBA00004638"/>
    </source>
</evidence>
<evidence type="ECO:0000256" key="9">
    <source>
        <dbReference type="ARBA" id="ARBA00022847"/>
    </source>
</evidence>
<evidence type="ECO:0000256" key="4">
    <source>
        <dbReference type="ARBA" id="ARBA00004656"/>
    </source>
</evidence>
<evidence type="ECO:0000256" key="25">
    <source>
        <dbReference type="ARBA" id="ARBA00081195"/>
    </source>
</evidence>
<comment type="similarity">
    <text evidence="5">Belongs to the major facilitator superfamily. Organophosphate:Pi antiporter (OPA) (TC 2.A.1.4) family.</text>
</comment>
<evidence type="ECO:0000256" key="10">
    <source>
        <dbReference type="ARBA" id="ARBA00022989"/>
    </source>
</evidence>
<keyword evidence="12 27" id="KW-0472">Membrane</keyword>
<feature type="transmembrane region" description="Helical" evidence="27">
    <location>
        <begin position="165"/>
        <end position="184"/>
    </location>
</feature>
<feature type="transmembrane region" description="Helical" evidence="27">
    <location>
        <begin position="395"/>
        <end position="418"/>
    </location>
</feature>
<dbReference type="GO" id="GO:0046942">
    <property type="term" value="P:carboxylic acid transport"/>
    <property type="evidence" value="ECO:0007669"/>
    <property type="project" value="UniProtKB-ARBA"/>
</dbReference>
<feature type="transmembrane region" description="Helical" evidence="27">
    <location>
        <begin position="430"/>
        <end position="451"/>
    </location>
</feature>
<dbReference type="PANTHER" id="PTHR11662">
    <property type="entry name" value="SOLUTE CARRIER FAMILY 17"/>
    <property type="match status" value="1"/>
</dbReference>
<evidence type="ECO:0000256" key="17">
    <source>
        <dbReference type="ARBA" id="ARBA00050554"/>
    </source>
</evidence>
<evidence type="ECO:0000256" key="19">
    <source>
        <dbReference type="ARBA" id="ARBA00051403"/>
    </source>
</evidence>
<evidence type="ECO:0000256" key="6">
    <source>
        <dbReference type="ARBA" id="ARBA00022448"/>
    </source>
</evidence>
<feature type="transmembrane region" description="Helical" evidence="27">
    <location>
        <begin position="304"/>
        <end position="325"/>
    </location>
</feature>
<sequence>MDKRTTQPGSSPSWMFWRRRRHLVTFLLFLGFANIYMLRVNLNVGIVAMNAPYKVTLSNGTVIEKQDFNWSSKMQGVALSSFFYGYTCTQLLGGWLGSRFGGRTVYGMGVLVTAVLTIATPVAARTNFYILVVVRIIEGVFEGGTYPCAQAIYARWAPPQERARMTGLTFMGISVGTVLGLQLSGVIDGLLGWSPIFYFTGVAGLIWSVVWFIVVKNCPDEDPHISAEELKYIKDSLGDSNNAIKHTSKIKHPWGKIFTSVPLWAIILSNFCMTWAHYTILTLLPMFMKDVFDYETAKAGFITSLPYIVMAITMQSAGSLSDWLANKNVLSNTTIRKLLICGPFVIQAICLTLVGHLTSIVAVIILLMIDVGVESFSITSMFVNCLELAPQHASVMYGIVNTFGTLAGSISPLITGFIVTDHSEEQWRTVFYVASAIVLVGALFYGIFAVGEKQPWAMDESEKVETNGNIKTDKNSYDNKGYIEEHL</sequence>
<evidence type="ECO:0000256" key="26">
    <source>
        <dbReference type="ARBA" id="ARBA00081925"/>
    </source>
</evidence>
<evidence type="ECO:0000256" key="23">
    <source>
        <dbReference type="ARBA" id="ARBA00069713"/>
    </source>
</evidence>
<keyword evidence="6" id="KW-0813">Transport</keyword>
<dbReference type="InterPro" id="IPR000849">
    <property type="entry name" value="Sugar_P_transporter"/>
</dbReference>
<keyword evidence="11" id="KW-0770">Synapse</keyword>
<dbReference type="GO" id="GO:0006820">
    <property type="term" value="P:monoatomic anion transport"/>
    <property type="evidence" value="ECO:0007669"/>
    <property type="project" value="TreeGrafter"/>
</dbReference>
<dbReference type="InterPro" id="IPR036259">
    <property type="entry name" value="MFS_trans_sf"/>
</dbReference>
<dbReference type="InterPro" id="IPR020846">
    <property type="entry name" value="MFS_dom"/>
</dbReference>
<reference evidence="29" key="1">
    <citation type="submission" date="2015-11" db="EMBL/GenBank/DDBJ databases">
        <title>De novo transcriptome assembly of four potential Pierce s Disease insect vectors from Arizona vineyards.</title>
        <authorList>
            <person name="Tassone E.E."/>
        </authorList>
    </citation>
    <scope>NUCLEOTIDE SEQUENCE</scope>
</reference>
<feature type="transmembrane region" description="Helical" evidence="27">
    <location>
        <begin position="337"/>
        <end position="354"/>
    </location>
</feature>
<evidence type="ECO:0000256" key="27">
    <source>
        <dbReference type="SAM" id="Phobius"/>
    </source>
</evidence>
<evidence type="ECO:0000256" key="12">
    <source>
        <dbReference type="ARBA" id="ARBA00023136"/>
    </source>
</evidence>
<feature type="transmembrane region" description="Helical" evidence="27">
    <location>
        <begin position="21"/>
        <end position="39"/>
    </location>
</feature>
<gene>
    <name evidence="29" type="ORF">g.8705</name>
</gene>
<dbReference type="Pfam" id="PF07690">
    <property type="entry name" value="MFS_1"/>
    <property type="match status" value="1"/>
</dbReference>
<comment type="catalytic activity">
    <reaction evidence="19">
        <text>N-acetyl-L-aspartyl-L-glutamate(out) = N-acetyl-L-aspartyl-L-glutamate(in)</text>
        <dbReference type="Rhea" id="RHEA:72599"/>
        <dbReference type="ChEBI" id="CHEBI:76931"/>
    </reaction>
    <physiologicalReaction direction="left-to-right" evidence="19">
        <dbReference type="Rhea" id="RHEA:72600"/>
    </physiologicalReaction>
</comment>
<evidence type="ECO:0000256" key="24">
    <source>
        <dbReference type="ARBA" id="ARBA00080244"/>
    </source>
</evidence>
<organism evidence="29">
    <name type="scientific">Homalodisca liturata</name>
    <dbReference type="NCBI Taxonomy" id="320908"/>
    <lineage>
        <taxon>Eukaryota</taxon>
        <taxon>Metazoa</taxon>
        <taxon>Ecdysozoa</taxon>
        <taxon>Arthropoda</taxon>
        <taxon>Hexapoda</taxon>
        <taxon>Insecta</taxon>
        <taxon>Pterygota</taxon>
        <taxon>Neoptera</taxon>
        <taxon>Paraneoptera</taxon>
        <taxon>Hemiptera</taxon>
        <taxon>Auchenorrhyncha</taxon>
        <taxon>Membracoidea</taxon>
        <taxon>Cicadellidae</taxon>
        <taxon>Cicadellinae</taxon>
        <taxon>Proconiini</taxon>
        <taxon>Homalodisca</taxon>
    </lineage>
</organism>
<keyword evidence="8 27" id="KW-0812">Transmembrane</keyword>
<keyword evidence="13" id="KW-0325">Glycoprotein</keyword>
<feature type="transmembrane region" description="Helical" evidence="27">
    <location>
        <begin position="128"/>
        <end position="153"/>
    </location>
</feature>
<evidence type="ECO:0000256" key="2">
    <source>
        <dbReference type="ARBA" id="ARBA00004554"/>
    </source>
</evidence>